<keyword evidence="5" id="KW-0175">Coiled coil</keyword>
<evidence type="ECO:0000256" key="5">
    <source>
        <dbReference type="SAM" id="Coils"/>
    </source>
</evidence>
<dbReference type="InterPro" id="IPR009061">
    <property type="entry name" value="DNA-bd_dom_put_sf"/>
</dbReference>
<evidence type="ECO:0000256" key="2">
    <source>
        <dbReference type="ARBA" id="ARBA00023015"/>
    </source>
</evidence>
<dbReference type="CDD" id="cd00592">
    <property type="entry name" value="HTH_MerR-like"/>
    <property type="match status" value="1"/>
</dbReference>
<feature type="domain" description="HTH merR-type" evidence="6">
    <location>
        <begin position="1"/>
        <end position="72"/>
    </location>
</feature>
<dbReference type="Pfam" id="PF13411">
    <property type="entry name" value="MerR_1"/>
    <property type="match status" value="1"/>
</dbReference>
<evidence type="ECO:0000256" key="3">
    <source>
        <dbReference type="ARBA" id="ARBA00023125"/>
    </source>
</evidence>
<evidence type="ECO:0000259" key="6">
    <source>
        <dbReference type="PROSITE" id="PS50937"/>
    </source>
</evidence>
<dbReference type="SUPFAM" id="SSF46955">
    <property type="entry name" value="Putative DNA-binding domain"/>
    <property type="match status" value="1"/>
</dbReference>
<dbReference type="PROSITE" id="PS50937">
    <property type="entry name" value="HTH_MERR_2"/>
    <property type="match status" value="1"/>
</dbReference>
<dbReference type="GO" id="GO:0003700">
    <property type="term" value="F:DNA-binding transcription factor activity"/>
    <property type="evidence" value="ECO:0007669"/>
    <property type="project" value="InterPro"/>
</dbReference>
<protein>
    <submittedName>
        <fullName evidence="7">MerR family transcriptional regulator</fullName>
    </submittedName>
</protein>
<dbReference type="Proteomes" id="UP001144805">
    <property type="component" value="Unassembled WGS sequence"/>
</dbReference>
<accession>A0A9X3E8H8</accession>
<dbReference type="AlphaFoldDB" id="A0A9X3E8H8"/>
<keyword evidence="4" id="KW-0804">Transcription</keyword>
<keyword evidence="2" id="KW-0805">Transcription regulation</keyword>
<dbReference type="RefSeq" id="WP_266337674.1">
    <property type="nucleotide sequence ID" value="NZ_JAPKNK010000002.1"/>
</dbReference>
<gene>
    <name evidence="7" type="ORF">OSH07_05840</name>
</gene>
<keyword evidence="1" id="KW-0678">Repressor</keyword>
<organism evidence="7 8">
    <name type="scientific">Kaistia nematophila</name>
    <dbReference type="NCBI Taxonomy" id="2994654"/>
    <lineage>
        <taxon>Bacteria</taxon>
        <taxon>Pseudomonadati</taxon>
        <taxon>Pseudomonadota</taxon>
        <taxon>Alphaproteobacteria</taxon>
        <taxon>Hyphomicrobiales</taxon>
        <taxon>Kaistiaceae</taxon>
        <taxon>Kaistia</taxon>
    </lineage>
</organism>
<comment type="caution">
    <text evidence="7">The sequence shown here is derived from an EMBL/GenBank/DDBJ whole genome shotgun (WGS) entry which is preliminary data.</text>
</comment>
<evidence type="ECO:0000256" key="4">
    <source>
        <dbReference type="ARBA" id="ARBA00023163"/>
    </source>
</evidence>
<reference evidence="7" key="1">
    <citation type="submission" date="2022-11" db="EMBL/GenBank/DDBJ databases">
        <title>Biodiversity and phylogenetic relationships of bacteria.</title>
        <authorList>
            <person name="Machado R.A.R."/>
            <person name="Bhat A."/>
            <person name="Loulou A."/>
            <person name="Kallel S."/>
        </authorList>
    </citation>
    <scope>NUCLEOTIDE SEQUENCE</scope>
    <source>
        <strain evidence="7">K-TC2</strain>
    </source>
</reference>
<dbReference type="EMBL" id="JAPKNK010000002">
    <property type="protein sequence ID" value="MCX5568705.1"/>
    <property type="molecule type" value="Genomic_DNA"/>
</dbReference>
<dbReference type="PANTHER" id="PTHR30204">
    <property type="entry name" value="REDOX-CYCLING DRUG-SENSING TRANSCRIPTIONAL ACTIVATOR SOXR"/>
    <property type="match status" value="1"/>
</dbReference>
<dbReference type="Gene3D" id="1.10.1660.10">
    <property type="match status" value="1"/>
</dbReference>
<keyword evidence="8" id="KW-1185">Reference proteome</keyword>
<evidence type="ECO:0000256" key="1">
    <source>
        <dbReference type="ARBA" id="ARBA00022491"/>
    </source>
</evidence>
<dbReference type="PANTHER" id="PTHR30204:SF69">
    <property type="entry name" value="MERR-FAMILY TRANSCRIPTIONAL REGULATOR"/>
    <property type="match status" value="1"/>
</dbReference>
<evidence type="ECO:0000313" key="7">
    <source>
        <dbReference type="EMBL" id="MCX5568705.1"/>
    </source>
</evidence>
<proteinExistence type="predicted"/>
<feature type="coiled-coil region" evidence="5">
    <location>
        <begin position="77"/>
        <end position="104"/>
    </location>
</feature>
<dbReference type="InterPro" id="IPR000551">
    <property type="entry name" value="MerR-type_HTH_dom"/>
</dbReference>
<dbReference type="SMART" id="SM00422">
    <property type="entry name" value="HTH_MERR"/>
    <property type="match status" value="1"/>
</dbReference>
<evidence type="ECO:0000313" key="8">
    <source>
        <dbReference type="Proteomes" id="UP001144805"/>
    </source>
</evidence>
<name>A0A9X3E8H8_9HYPH</name>
<keyword evidence="3" id="KW-0238">DNA-binding</keyword>
<dbReference type="InterPro" id="IPR047057">
    <property type="entry name" value="MerR_fam"/>
</dbReference>
<dbReference type="GO" id="GO:0003677">
    <property type="term" value="F:DNA binding"/>
    <property type="evidence" value="ECO:0007669"/>
    <property type="project" value="UniProtKB-KW"/>
</dbReference>
<sequence>MLISEFARACGLPLDTIRFYISKGLLKPERSLKGGSNPYQIFREEDVTAARMIRLQQTLGYSLGEIQALNDEYRAGEGSSERTIEILESQIQRLETRKAAMDTALSFLRGKVEWVKAGKPADAPRLEDYQC</sequence>